<keyword evidence="3" id="KW-1185">Reference proteome</keyword>
<dbReference type="EMBL" id="QPII01000001">
    <property type="protein sequence ID" value="RCV91611.1"/>
    <property type="molecule type" value="Genomic_DNA"/>
</dbReference>
<organism evidence="2 3">
    <name type="scientific">Billgrantia montanilacus</name>
    <dbReference type="NCBI Taxonomy" id="2282305"/>
    <lineage>
        <taxon>Bacteria</taxon>
        <taxon>Pseudomonadati</taxon>
        <taxon>Pseudomonadota</taxon>
        <taxon>Gammaproteobacteria</taxon>
        <taxon>Oceanospirillales</taxon>
        <taxon>Halomonadaceae</taxon>
        <taxon>Billgrantia</taxon>
    </lineage>
</organism>
<feature type="compositionally biased region" description="Acidic residues" evidence="1">
    <location>
        <begin position="225"/>
        <end position="240"/>
    </location>
</feature>
<dbReference type="RefSeq" id="WP_114477062.1">
    <property type="nucleotide sequence ID" value="NZ_QPII01000001.1"/>
</dbReference>
<protein>
    <submittedName>
        <fullName evidence="2">Uncharacterized protein</fullName>
    </submittedName>
</protein>
<feature type="compositionally biased region" description="Basic and acidic residues" evidence="1">
    <location>
        <begin position="175"/>
        <end position="204"/>
    </location>
</feature>
<accession>A0A368U462</accession>
<dbReference type="OrthoDB" id="8759680at2"/>
<feature type="compositionally biased region" description="Pro residues" evidence="1">
    <location>
        <begin position="21"/>
        <end position="30"/>
    </location>
</feature>
<proteinExistence type="predicted"/>
<evidence type="ECO:0000256" key="1">
    <source>
        <dbReference type="SAM" id="MobiDB-lite"/>
    </source>
</evidence>
<dbReference type="AlphaFoldDB" id="A0A368U462"/>
<sequence>MTSRTKRKPAATATTKRKTDPPQPSSPVDPTPEDQQAASPVSTIRIFKKATCSKLSPRGNGELTYHLGYRDEDGQVLLRVTGNASSGYFSQEWIALEDIEALMTAENGHGFKAILFKPLYQQKGANNHGFLGAALKAEGIVEVDEEQPLVMYAVEDRTAFDEKVATLVEEGTALHDDVAEENARKEARKQERLAEQQRRREARMAQEQAAADAKSADSLPATDAATDEEPPESPDSDTENPDSKAAEG</sequence>
<comment type="caution">
    <text evidence="2">The sequence shown here is derived from an EMBL/GenBank/DDBJ whole genome shotgun (WGS) entry which is preliminary data.</text>
</comment>
<feature type="region of interest" description="Disordered" evidence="1">
    <location>
        <begin position="175"/>
        <end position="248"/>
    </location>
</feature>
<dbReference type="Proteomes" id="UP000252405">
    <property type="component" value="Unassembled WGS sequence"/>
</dbReference>
<reference evidence="2 3" key="1">
    <citation type="submission" date="2018-07" db="EMBL/GenBank/DDBJ databases">
        <title>Halomonas montanilacus sp. nov., isolated from Lake Pengyan on Tibetan Plateau.</title>
        <authorList>
            <person name="Lu H."/>
            <person name="Xing P."/>
            <person name="Wu Q."/>
        </authorList>
    </citation>
    <scope>NUCLEOTIDE SEQUENCE [LARGE SCALE GENOMIC DNA]</scope>
    <source>
        <strain evidence="2 3">PYC7W</strain>
    </source>
</reference>
<evidence type="ECO:0000313" key="3">
    <source>
        <dbReference type="Proteomes" id="UP000252405"/>
    </source>
</evidence>
<feature type="region of interest" description="Disordered" evidence="1">
    <location>
        <begin position="1"/>
        <end position="41"/>
    </location>
</feature>
<gene>
    <name evidence="2" type="ORF">DU505_00600</name>
</gene>
<name>A0A368U462_9GAMM</name>
<evidence type="ECO:0000313" key="2">
    <source>
        <dbReference type="EMBL" id="RCV91611.1"/>
    </source>
</evidence>